<accession>A0A9P9Y655</accession>
<dbReference type="GeneID" id="75832156"/>
<name>A0A9P9Y655_9HYPO</name>
<protein>
    <submittedName>
        <fullName evidence="1">Nonribosomal peptide synthetase</fullName>
    </submittedName>
</protein>
<organism evidence="1 2">
    <name type="scientific">Emericellopsis cladophorae</name>
    <dbReference type="NCBI Taxonomy" id="2686198"/>
    <lineage>
        <taxon>Eukaryota</taxon>
        <taxon>Fungi</taxon>
        <taxon>Dikarya</taxon>
        <taxon>Ascomycota</taxon>
        <taxon>Pezizomycotina</taxon>
        <taxon>Sordariomycetes</taxon>
        <taxon>Hypocreomycetidae</taxon>
        <taxon>Hypocreales</taxon>
        <taxon>Bionectriaceae</taxon>
        <taxon>Emericellopsis</taxon>
    </lineage>
</organism>
<keyword evidence="2" id="KW-1185">Reference proteome</keyword>
<reference evidence="1" key="1">
    <citation type="journal article" date="2021" name="J Fungi (Basel)">
        <title>Genomic and Metabolomic Analyses of the Marine Fungus Emericellopsis cladophorae: Insights into Saltwater Adaptability Mechanisms and Its Biosynthetic Potential.</title>
        <authorList>
            <person name="Goncalves M.F.M."/>
            <person name="Hilario S."/>
            <person name="Van de Peer Y."/>
            <person name="Esteves A.C."/>
            <person name="Alves A."/>
        </authorList>
    </citation>
    <scope>NUCLEOTIDE SEQUENCE</scope>
    <source>
        <strain evidence="1">MUM 19.33</strain>
    </source>
</reference>
<dbReference type="RefSeq" id="XP_051364500.1">
    <property type="nucleotide sequence ID" value="XM_051504117.1"/>
</dbReference>
<comment type="caution">
    <text evidence="1">The sequence shown here is derived from an EMBL/GenBank/DDBJ whole genome shotgun (WGS) entry which is preliminary data.</text>
</comment>
<evidence type="ECO:0000313" key="1">
    <source>
        <dbReference type="EMBL" id="KAI6783644.1"/>
    </source>
</evidence>
<sequence>MSSLVMASPPKANVLRVVNLEGSRALANDGVRVAQRVVNGTPSHDGPLDQNLSNAAEGSQLLGIRRVWDPAASAYTGADDSRMAIPWPDVVYRREHITLFWPVSIEQSELLGPSLDDISEGGSPTMINVSTDGESVELGSRATVGIRLSWFTRISLTASGILDLRCFSDGTHEQAPVMRGDRSS</sequence>
<dbReference type="Proteomes" id="UP001055219">
    <property type="component" value="Unassembled WGS sequence"/>
</dbReference>
<gene>
    <name evidence="1" type="ORF">J7T54_005673</name>
</gene>
<evidence type="ECO:0000313" key="2">
    <source>
        <dbReference type="Proteomes" id="UP001055219"/>
    </source>
</evidence>
<proteinExistence type="predicted"/>
<dbReference type="AlphaFoldDB" id="A0A9P9Y655"/>
<dbReference type="EMBL" id="JAGIXG020000007">
    <property type="protein sequence ID" value="KAI6783644.1"/>
    <property type="molecule type" value="Genomic_DNA"/>
</dbReference>
<reference evidence="1" key="2">
    <citation type="submission" date="2022-07" db="EMBL/GenBank/DDBJ databases">
        <authorList>
            <person name="Goncalves M.F.M."/>
            <person name="Hilario S."/>
            <person name="Van De Peer Y."/>
            <person name="Esteves A.C."/>
            <person name="Alves A."/>
        </authorList>
    </citation>
    <scope>NUCLEOTIDE SEQUENCE</scope>
    <source>
        <strain evidence="1">MUM 19.33</strain>
    </source>
</reference>